<dbReference type="Proteomes" id="UP000255050">
    <property type="component" value="Unassembled WGS sequence"/>
</dbReference>
<keyword evidence="2" id="KW-0675">Receptor</keyword>
<feature type="chain" id="PRO_5028986008" evidence="1">
    <location>
        <begin position="28"/>
        <end position="114"/>
    </location>
</feature>
<evidence type="ECO:0000256" key="1">
    <source>
        <dbReference type="SAM" id="SignalP"/>
    </source>
</evidence>
<evidence type="ECO:0000313" key="2">
    <source>
        <dbReference type="EMBL" id="STR39132.1"/>
    </source>
</evidence>
<proteinExistence type="predicted"/>
<evidence type="ECO:0000313" key="3">
    <source>
        <dbReference type="Proteomes" id="UP000255050"/>
    </source>
</evidence>
<sequence>MSTASLKQAARLALVISFSLHALSASAKDFTERDFRAQALGHGVYELAYDNGQKTLYAASAPSFDKDKTADWSFDWRRILCGLMRKSLPNAAPSRSPWMKKITSCIWVTRWMAR</sequence>
<name>A0A7H4LSK6_9ENTR</name>
<comment type="caution">
    <text evidence="2">The sequence shown here is derived from an EMBL/GenBank/DDBJ whole genome shotgun (WGS) entry which is preliminary data.</text>
</comment>
<keyword evidence="1" id="KW-0732">Signal</keyword>
<organism evidence="2 3">
    <name type="scientific">Klebsiella michiganensis</name>
    <dbReference type="NCBI Taxonomy" id="1134687"/>
    <lineage>
        <taxon>Bacteria</taxon>
        <taxon>Pseudomonadati</taxon>
        <taxon>Pseudomonadota</taxon>
        <taxon>Gammaproteobacteria</taxon>
        <taxon>Enterobacterales</taxon>
        <taxon>Enterobacteriaceae</taxon>
        <taxon>Klebsiella/Raoultella group</taxon>
        <taxon>Klebsiella</taxon>
    </lineage>
</organism>
<accession>A0A7H4LSK6</accession>
<reference evidence="2 3" key="1">
    <citation type="submission" date="2018-06" db="EMBL/GenBank/DDBJ databases">
        <authorList>
            <consortium name="Pathogen Informatics"/>
            <person name="Doyle S."/>
        </authorList>
    </citation>
    <scope>NUCLEOTIDE SEQUENCE [LARGE SCALE GENOMIC DNA]</scope>
    <source>
        <strain evidence="2 3">NCTC11694</strain>
    </source>
</reference>
<feature type="signal peptide" evidence="1">
    <location>
        <begin position="1"/>
        <end position="27"/>
    </location>
</feature>
<dbReference type="AlphaFoldDB" id="A0A7H4LSK6"/>
<protein>
    <submittedName>
        <fullName evidence="2">Putative receptor</fullName>
    </submittedName>
</protein>
<dbReference type="EMBL" id="UGJR01000002">
    <property type="protein sequence ID" value="STR39132.1"/>
    <property type="molecule type" value="Genomic_DNA"/>
</dbReference>
<gene>
    <name evidence="2" type="ORF">NCTC11694_00269</name>
</gene>